<keyword evidence="4" id="KW-0677">Repeat</keyword>
<organism evidence="10 11">
    <name type="scientific">Mastacembelus armatus</name>
    <name type="common">zig-zag eel</name>
    <dbReference type="NCBI Taxonomy" id="205130"/>
    <lineage>
        <taxon>Eukaryota</taxon>
        <taxon>Metazoa</taxon>
        <taxon>Chordata</taxon>
        <taxon>Craniata</taxon>
        <taxon>Vertebrata</taxon>
        <taxon>Euteleostomi</taxon>
        <taxon>Actinopterygii</taxon>
        <taxon>Neopterygii</taxon>
        <taxon>Teleostei</taxon>
        <taxon>Neoteleostei</taxon>
        <taxon>Acanthomorphata</taxon>
        <taxon>Anabantaria</taxon>
        <taxon>Synbranchiformes</taxon>
        <taxon>Mastacembelidae</taxon>
        <taxon>Mastacembelus</taxon>
    </lineage>
</organism>
<evidence type="ECO:0000313" key="11">
    <source>
        <dbReference type="Proteomes" id="UP000261640"/>
    </source>
</evidence>
<keyword evidence="8" id="KW-0966">Cell projection</keyword>
<evidence type="ECO:0000313" key="10">
    <source>
        <dbReference type="Ensembl" id="ENSMAMP00000010471.1"/>
    </source>
</evidence>
<keyword evidence="11" id="KW-1185">Reference proteome</keyword>
<evidence type="ECO:0000256" key="1">
    <source>
        <dbReference type="ARBA" id="ARBA00004230"/>
    </source>
</evidence>
<evidence type="ECO:0000256" key="9">
    <source>
        <dbReference type="SAM" id="MobiDB-lite"/>
    </source>
</evidence>
<dbReference type="PANTHER" id="PTHR46613">
    <property type="entry name" value="RADIAL SPOKE HEAD 10 HOMOLOG B-RELATED"/>
    <property type="match status" value="1"/>
</dbReference>
<dbReference type="GeneID" id="113135509"/>
<dbReference type="OrthoDB" id="294378at2759"/>
<reference evidence="10" key="1">
    <citation type="submission" date="2025-08" db="UniProtKB">
        <authorList>
            <consortium name="Ensembl"/>
        </authorList>
    </citation>
    <scope>IDENTIFICATION</scope>
</reference>
<dbReference type="GO" id="GO:0005930">
    <property type="term" value="C:axoneme"/>
    <property type="evidence" value="ECO:0007669"/>
    <property type="project" value="UniProtKB-SubCell"/>
</dbReference>
<evidence type="ECO:0000256" key="4">
    <source>
        <dbReference type="ARBA" id="ARBA00022737"/>
    </source>
</evidence>
<dbReference type="Proteomes" id="UP000261640">
    <property type="component" value="Unplaced"/>
</dbReference>
<dbReference type="PANTHER" id="PTHR46613:SF1">
    <property type="entry name" value="RADIAL SPOKE HEAD 10 HOMOLOG B-RELATED"/>
    <property type="match status" value="1"/>
</dbReference>
<dbReference type="GO" id="GO:0031514">
    <property type="term" value="C:motile cilium"/>
    <property type="evidence" value="ECO:0007669"/>
    <property type="project" value="UniProtKB-SubCell"/>
</dbReference>
<keyword evidence="5" id="KW-0282">Flagellum</keyword>
<keyword evidence="3" id="KW-0963">Cytoplasm</keyword>
<proteinExistence type="predicted"/>
<sequence>MCLSFLTDSGCRSCKRPHRCHGKDCSLYVMFINSAKMTQGAETTTVNDKWETEKTCGGSELPQLAGERANRELVRVSAVSKANPADVDHDQTDLRGHPVSDEQPDNELPTLFNVTVLRYEGETYEGQFHGEGAACFEGGHTYKGMFSRGLMNGSGVFIWADGLKYEGEFVCNMPMGQGTYMWPDGSSYAGEVYSSIRHGTGTYKCAKSGVLYNGQWDKGKRHGKGTVYYNQDKTSWYKGDWVKNNREGWGVRCYPSGNIYSGEWKNNQRHGEGTMRWLKLGQQYFGKWMNGVQHGQGTHVWIPKRANGSQYSQRNQYTGNFLQGQRHGWGTFYYAGGAVYEGEWKNNKKHGKSKFTFKDGHVFEGEFMDDQMRSPNLPGKRVPTPLCGTFPLSDSDSSVLGPDMALNIECLLDKIPEKKRNTERKQVGFVVLRQDAELRSIYRFYSRLGHTHAPDNTFMLSRLQFWRLLKDCNIHHHDITLTQIDHFLKEDTITEIHSPFTPMFFHRLVNCLVIVAYHIYNKDMASQTNLLASCLSKLMTDNILPNAKNVKGFLFGQPDHSVVAVDYMQRCWEVYQAYCRDITAHRNDQTMTYRQLLWMFKDLHLLDNKLTIGRLLEVITAECYDPKNISSCMDLEITFLEFFEVLLGCAKVKCQQVSEGLGQHQSLSTPDTEDREDLPKVPDSVNSPVTTEISSPKLVEVEKFSDKAEISTAQPVGSQQDVSEQPQPTEETEDHGGETQCVQTGGMETKHQELELWAQTVHQFFNSFFFPAFEHHRLVTRTMKEDKLQQQDQTHCSV</sequence>
<comment type="subcellular location">
    <subcellularLocation>
        <location evidence="1">Cell projection</location>
        <location evidence="1">Cilium</location>
        <location evidence="1">Flagellum</location>
    </subcellularLocation>
    <subcellularLocation>
        <location evidence="2">Cytoplasm</location>
        <location evidence="2">Cytoskeleton</location>
        <location evidence="2">Cilium axoneme</location>
    </subcellularLocation>
</comment>
<dbReference type="SMART" id="SM00698">
    <property type="entry name" value="MORN"/>
    <property type="match status" value="10"/>
</dbReference>
<dbReference type="CTD" id="222967"/>
<dbReference type="GeneTree" id="ENSGT00940000168282"/>
<reference evidence="10" key="2">
    <citation type="submission" date="2025-09" db="UniProtKB">
        <authorList>
            <consortium name="Ensembl"/>
        </authorList>
    </citation>
    <scope>IDENTIFICATION</scope>
</reference>
<evidence type="ECO:0000256" key="6">
    <source>
        <dbReference type="ARBA" id="ARBA00023069"/>
    </source>
</evidence>
<feature type="region of interest" description="Disordered" evidence="9">
    <location>
        <begin position="662"/>
        <end position="692"/>
    </location>
</feature>
<evidence type="ECO:0000256" key="7">
    <source>
        <dbReference type="ARBA" id="ARBA00023212"/>
    </source>
</evidence>
<dbReference type="Ensembl" id="ENSMAMT00000010737.2">
    <property type="protein sequence ID" value="ENSMAMP00000010471.1"/>
    <property type="gene ID" value="ENSMAMG00000007060.2"/>
</dbReference>
<dbReference type="Pfam" id="PF02493">
    <property type="entry name" value="MORN"/>
    <property type="match status" value="9"/>
</dbReference>
<dbReference type="InParanoid" id="A0A3Q3LKM8"/>
<feature type="compositionally biased region" description="Polar residues" evidence="9">
    <location>
        <begin position="711"/>
        <end position="729"/>
    </location>
</feature>
<feature type="region of interest" description="Disordered" evidence="9">
    <location>
        <begin position="80"/>
        <end position="107"/>
    </location>
</feature>
<evidence type="ECO:0000256" key="8">
    <source>
        <dbReference type="ARBA" id="ARBA00023273"/>
    </source>
</evidence>
<dbReference type="AlphaFoldDB" id="A0A3Q3LKM8"/>
<accession>A0A3Q3LKM8</accession>
<dbReference type="RefSeq" id="XP_026171380.1">
    <property type="nucleotide sequence ID" value="XM_026315595.1"/>
</dbReference>
<dbReference type="FunCoup" id="A0A3Q3LKM8">
    <property type="interactions" value="362"/>
</dbReference>
<evidence type="ECO:0000256" key="5">
    <source>
        <dbReference type="ARBA" id="ARBA00022846"/>
    </source>
</evidence>
<protein>
    <submittedName>
        <fullName evidence="10">Radial spoke head 10 homolog B</fullName>
    </submittedName>
</protein>
<keyword evidence="7" id="KW-0206">Cytoskeleton</keyword>
<feature type="compositionally biased region" description="Basic and acidic residues" evidence="9">
    <location>
        <begin position="86"/>
        <end position="100"/>
    </location>
</feature>
<dbReference type="Gene3D" id="2.20.110.10">
    <property type="entry name" value="Histone H3 K4-specific methyltransferase SET7/9 N-terminal domain"/>
    <property type="match status" value="5"/>
</dbReference>
<dbReference type="STRING" id="205130.ENSMAMP00000010471"/>
<evidence type="ECO:0000256" key="2">
    <source>
        <dbReference type="ARBA" id="ARBA00004430"/>
    </source>
</evidence>
<feature type="region of interest" description="Disordered" evidence="9">
    <location>
        <begin position="709"/>
        <end position="742"/>
    </location>
</feature>
<dbReference type="SUPFAM" id="SSF82185">
    <property type="entry name" value="Histone H3 K4-specific methyltransferase SET7/9 N-terminal domain"/>
    <property type="match status" value="2"/>
</dbReference>
<evidence type="ECO:0000256" key="3">
    <source>
        <dbReference type="ARBA" id="ARBA00022490"/>
    </source>
</evidence>
<name>A0A3Q3LKM8_9TELE</name>
<keyword evidence="6" id="KW-0969">Cilium</keyword>
<dbReference type="InterPro" id="IPR003409">
    <property type="entry name" value="MORN"/>
</dbReference>